<sequence length="428" mass="46904">MTTEILTGSRAALAEAARRVDDLLAELPLPPARTAAQREAAAVALDEVRAMRAEYMEAHAEELYAELTDGRTRYLRLDELVRTAARVCPGLVPTDEQMAAERARPQAEKEGREIDQGIFLRGVLRAPKAGPHLLDAMLRPTPRALELLPEFAGTGLVEMAAVRLERRDGVAHLTLCRDDCLNAEDAQQVDDLETAVDLTLLDPSVRIGLLRGGEMSHPRYRGRRVFCAGINLKKLSSGGIPLVGFLLRRELGYLHKIVRGVRTEGSWHSRFTDKPWVAAVDSFAIGGGAQLLLVFDHVLAASDAYFSLPAAQEGIIPGASNFRLTRFTGPRVARQVILGGRRIRADEPDARFLVDEVVPPEQLDEAIDAALARLDGDAVLANRRMMNLAEEPPGEFARYLAEFALQQALRIYGADVLGKVGRFAARQA</sequence>
<evidence type="ECO:0000256" key="2">
    <source>
        <dbReference type="ARBA" id="ARBA00023098"/>
    </source>
</evidence>
<dbReference type="CDD" id="cd06558">
    <property type="entry name" value="crotonase-like"/>
    <property type="match status" value="1"/>
</dbReference>
<dbReference type="Gene3D" id="1.20.58.1300">
    <property type="match status" value="1"/>
</dbReference>
<dbReference type="PANTHER" id="PTHR11941">
    <property type="entry name" value="ENOYL-COA HYDRATASE-RELATED"/>
    <property type="match status" value="1"/>
</dbReference>
<evidence type="ECO:0000256" key="3">
    <source>
        <dbReference type="ARBA" id="ARBA00023239"/>
    </source>
</evidence>
<dbReference type="InterPro" id="IPR029045">
    <property type="entry name" value="ClpP/crotonase-like_dom_sf"/>
</dbReference>
<evidence type="ECO:0000313" key="4">
    <source>
        <dbReference type="EMBL" id="GHF54421.1"/>
    </source>
</evidence>
<dbReference type="AlphaFoldDB" id="A0A8H9M584"/>
<organism evidence="4 5">
    <name type="scientific">Amycolatopsis bartoniae</name>
    <dbReference type="NCBI Taxonomy" id="941986"/>
    <lineage>
        <taxon>Bacteria</taxon>
        <taxon>Bacillati</taxon>
        <taxon>Actinomycetota</taxon>
        <taxon>Actinomycetes</taxon>
        <taxon>Pseudonocardiales</taxon>
        <taxon>Pseudonocardiaceae</taxon>
        <taxon>Amycolatopsis</taxon>
    </lineage>
</organism>
<keyword evidence="2" id="KW-0443">Lipid metabolism</keyword>
<dbReference type="GO" id="GO:0006635">
    <property type="term" value="P:fatty acid beta-oxidation"/>
    <property type="evidence" value="ECO:0007669"/>
    <property type="project" value="TreeGrafter"/>
</dbReference>
<dbReference type="PANTHER" id="PTHR11941:SF169">
    <property type="entry name" value="(7AS)-7A-METHYL-1,5-DIOXO-2,3,5,6,7,7A-HEXAHYDRO-1H-INDENE-CARBOXYL-COA HYDROLASE"/>
    <property type="match status" value="1"/>
</dbReference>
<keyword evidence="3" id="KW-0456">Lyase</keyword>
<evidence type="ECO:0008006" key="6">
    <source>
        <dbReference type="Google" id="ProtNLM"/>
    </source>
</evidence>
<accession>A0A8H9M584</accession>
<evidence type="ECO:0000256" key="1">
    <source>
        <dbReference type="ARBA" id="ARBA00005254"/>
    </source>
</evidence>
<evidence type="ECO:0000313" key="5">
    <source>
        <dbReference type="Proteomes" id="UP000658656"/>
    </source>
</evidence>
<keyword evidence="5" id="KW-1185">Reference proteome</keyword>
<dbReference type="Pfam" id="PF00378">
    <property type="entry name" value="ECH_1"/>
    <property type="match status" value="1"/>
</dbReference>
<protein>
    <recommendedName>
        <fullName evidence="6">Enoyl-CoA hydratase/isomerase family protein</fullName>
    </recommendedName>
</protein>
<dbReference type="EMBL" id="BNAV01000003">
    <property type="protein sequence ID" value="GHF54421.1"/>
    <property type="molecule type" value="Genomic_DNA"/>
</dbReference>
<reference evidence="4" key="2">
    <citation type="submission" date="2020-09" db="EMBL/GenBank/DDBJ databases">
        <authorList>
            <person name="Sun Q."/>
            <person name="Zhou Y."/>
        </authorList>
    </citation>
    <scope>NUCLEOTIDE SEQUENCE</scope>
    <source>
        <strain evidence="4">CGMCC 4.7679</strain>
    </source>
</reference>
<dbReference type="SUPFAM" id="SSF52096">
    <property type="entry name" value="ClpP/crotonase"/>
    <property type="match status" value="1"/>
</dbReference>
<name>A0A8H9M584_9PSEU</name>
<dbReference type="InterPro" id="IPR053482">
    <property type="entry name" value="DPA-CoA_Dioxygenase"/>
</dbReference>
<dbReference type="NCBIfam" id="NF042432">
    <property type="entry name" value="DHPACoAdixog_DpgC"/>
    <property type="match status" value="1"/>
</dbReference>
<comment type="similarity">
    <text evidence="1">Belongs to the enoyl-CoA hydratase/isomerase family.</text>
</comment>
<reference evidence="4" key="1">
    <citation type="journal article" date="2014" name="Int. J. Syst. Evol. Microbiol.">
        <title>Complete genome sequence of Corynebacterium casei LMG S-19264T (=DSM 44701T), isolated from a smear-ripened cheese.</title>
        <authorList>
            <consortium name="US DOE Joint Genome Institute (JGI-PGF)"/>
            <person name="Walter F."/>
            <person name="Albersmeier A."/>
            <person name="Kalinowski J."/>
            <person name="Ruckert C."/>
        </authorList>
    </citation>
    <scope>NUCLEOTIDE SEQUENCE</scope>
    <source>
        <strain evidence="4">CGMCC 4.7679</strain>
    </source>
</reference>
<dbReference type="Proteomes" id="UP000658656">
    <property type="component" value="Unassembled WGS sequence"/>
</dbReference>
<dbReference type="GO" id="GO:0016829">
    <property type="term" value="F:lyase activity"/>
    <property type="evidence" value="ECO:0007669"/>
    <property type="project" value="UniProtKB-KW"/>
</dbReference>
<dbReference type="InterPro" id="IPR001753">
    <property type="entry name" value="Enoyl-CoA_hydra/iso"/>
</dbReference>
<proteinExistence type="inferred from homology"/>
<gene>
    <name evidence="4" type="ORF">GCM10017566_29900</name>
</gene>
<dbReference type="RefSeq" id="WP_308431577.1">
    <property type="nucleotide sequence ID" value="NZ_BNAV01000003.1"/>
</dbReference>
<dbReference type="Gene3D" id="3.90.226.10">
    <property type="entry name" value="2-enoyl-CoA Hydratase, Chain A, domain 1"/>
    <property type="match status" value="1"/>
</dbReference>
<comment type="caution">
    <text evidence="4">The sequence shown here is derived from an EMBL/GenBank/DDBJ whole genome shotgun (WGS) entry which is preliminary data.</text>
</comment>